<feature type="compositionally biased region" description="Basic and acidic residues" evidence="3">
    <location>
        <begin position="912"/>
        <end position="924"/>
    </location>
</feature>
<dbReference type="SUPFAM" id="SSF52540">
    <property type="entry name" value="P-loop containing nucleoside triphosphate hydrolases"/>
    <property type="match status" value="1"/>
</dbReference>
<keyword evidence="2" id="KW-0479">Metal-binding</keyword>
<dbReference type="SMART" id="SM00175">
    <property type="entry name" value="RAB"/>
    <property type="match status" value="1"/>
</dbReference>
<dbReference type="NCBIfam" id="TIGR00231">
    <property type="entry name" value="small_GTP"/>
    <property type="match status" value="1"/>
</dbReference>
<dbReference type="PROSITE" id="PS51419">
    <property type="entry name" value="RAB"/>
    <property type="match status" value="1"/>
</dbReference>
<feature type="compositionally biased region" description="Low complexity" evidence="3">
    <location>
        <begin position="692"/>
        <end position="726"/>
    </location>
</feature>
<dbReference type="PRINTS" id="PR00449">
    <property type="entry name" value="RASTRNSFRMNG"/>
</dbReference>
<dbReference type="Gene3D" id="3.40.50.300">
    <property type="entry name" value="P-loop containing nucleotide triphosphate hydrolases"/>
    <property type="match status" value="1"/>
</dbReference>
<dbReference type="SUPFAM" id="SSF57850">
    <property type="entry name" value="RING/U-box"/>
    <property type="match status" value="1"/>
</dbReference>
<dbReference type="InterPro" id="IPR001841">
    <property type="entry name" value="Znf_RING"/>
</dbReference>
<dbReference type="SMART" id="SM00174">
    <property type="entry name" value="RHO"/>
    <property type="match status" value="1"/>
</dbReference>
<gene>
    <name evidence="5" type="ORF">E4U57_007376</name>
</gene>
<feature type="compositionally biased region" description="Polar residues" evidence="3">
    <location>
        <begin position="432"/>
        <end position="454"/>
    </location>
</feature>
<keyword evidence="2" id="KW-0862">Zinc</keyword>
<dbReference type="InterPro" id="IPR027417">
    <property type="entry name" value="P-loop_NTPase"/>
</dbReference>
<keyword evidence="2" id="KW-0863">Zinc-finger</keyword>
<feature type="compositionally biased region" description="Basic and acidic residues" evidence="3">
    <location>
        <begin position="867"/>
        <end position="882"/>
    </location>
</feature>
<dbReference type="EMBL" id="SRPR01000074">
    <property type="protein sequence ID" value="KAG5961971.1"/>
    <property type="molecule type" value="Genomic_DNA"/>
</dbReference>
<dbReference type="CDD" id="cd16620">
    <property type="entry name" value="vRING-HC-C4C4_RBBP6"/>
    <property type="match status" value="1"/>
</dbReference>
<feature type="compositionally biased region" description="Basic and acidic residues" evidence="3">
    <location>
        <begin position="1181"/>
        <end position="1208"/>
    </location>
</feature>
<dbReference type="PROSITE" id="PS50089">
    <property type="entry name" value="ZF_RING_2"/>
    <property type="match status" value="1"/>
</dbReference>
<protein>
    <recommendedName>
        <fullName evidence="4">RING-type domain-containing protein</fullName>
    </recommendedName>
</protein>
<dbReference type="InterPro" id="IPR005225">
    <property type="entry name" value="Small_GTP-bd"/>
</dbReference>
<reference evidence="5 6" key="1">
    <citation type="journal article" date="2020" name="bioRxiv">
        <title>Whole genome comparisons of ergot fungi reveals the divergence and evolution of species within the genus Claviceps are the result of varying mechanisms driving genome evolution and host range expansion.</title>
        <authorList>
            <person name="Wyka S.A."/>
            <person name="Mondo S.J."/>
            <person name="Liu M."/>
            <person name="Dettman J."/>
            <person name="Nalam V."/>
            <person name="Broders K.D."/>
        </authorList>
    </citation>
    <scope>NUCLEOTIDE SEQUENCE [LARGE SCALE GENOMIC DNA]</scope>
    <source>
        <strain evidence="5 6">LM583</strain>
    </source>
</reference>
<evidence type="ECO:0000313" key="5">
    <source>
        <dbReference type="EMBL" id="KAG5961971.1"/>
    </source>
</evidence>
<feature type="compositionally biased region" description="Polar residues" evidence="3">
    <location>
        <begin position="900"/>
        <end position="910"/>
    </location>
</feature>
<keyword evidence="6" id="KW-1185">Reference proteome</keyword>
<feature type="compositionally biased region" description="Polar residues" evidence="3">
    <location>
        <begin position="766"/>
        <end position="783"/>
    </location>
</feature>
<dbReference type="PANTHER" id="PTHR47978">
    <property type="match status" value="1"/>
</dbReference>
<dbReference type="Gene3D" id="3.30.40.10">
    <property type="entry name" value="Zinc/RING finger domain, C3HC4 (zinc finger)"/>
    <property type="match status" value="1"/>
</dbReference>
<evidence type="ECO:0000313" key="6">
    <source>
        <dbReference type="Proteomes" id="UP000742024"/>
    </source>
</evidence>
<feature type="compositionally biased region" description="Acidic residues" evidence="3">
    <location>
        <begin position="500"/>
        <end position="513"/>
    </location>
</feature>
<accession>A0ABQ7PJ80</accession>
<dbReference type="SMART" id="SM00173">
    <property type="entry name" value="RAS"/>
    <property type="match status" value="1"/>
</dbReference>
<evidence type="ECO:0000256" key="2">
    <source>
        <dbReference type="PROSITE-ProRule" id="PRU00175"/>
    </source>
</evidence>
<feature type="compositionally biased region" description="Basic and acidic residues" evidence="3">
    <location>
        <begin position="1044"/>
        <end position="1105"/>
    </location>
</feature>
<feature type="compositionally biased region" description="Basic and acidic residues" evidence="3">
    <location>
        <begin position="1115"/>
        <end position="1148"/>
    </location>
</feature>
<dbReference type="Proteomes" id="UP000742024">
    <property type="component" value="Unassembled WGS sequence"/>
</dbReference>
<feature type="compositionally biased region" description="Polar residues" evidence="3">
    <location>
        <begin position="727"/>
        <end position="747"/>
    </location>
</feature>
<feature type="region of interest" description="Disordered" evidence="3">
    <location>
        <begin position="684"/>
        <end position="783"/>
    </location>
</feature>
<feature type="region of interest" description="Disordered" evidence="3">
    <location>
        <begin position="379"/>
        <end position="530"/>
    </location>
</feature>
<feature type="compositionally biased region" description="Basic and acidic residues" evidence="3">
    <location>
        <begin position="1009"/>
        <end position="1035"/>
    </location>
</feature>
<organism evidence="5 6">
    <name type="scientific">Claviceps arundinis</name>
    <dbReference type="NCBI Taxonomy" id="1623583"/>
    <lineage>
        <taxon>Eukaryota</taxon>
        <taxon>Fungi</taxon>
        <taxon>Dikarya</taxon>
        <taxon>Ascomycota</taxon>
        <taxon>Pezizomycotina</taxon>
        <taxon>Sordariomycetes</taxon>
        <taxon>Hypocreomycetidae</taxon>
        <taxon>Hypocreales</taxon>
        <taxon>Clavicipitaceae</taxon>
        <taxon>Claviceps</taxon>
    </lineage>
</organism>
<sequence>MADSNAPKPSSSVKLVLLGEAAVGKSSLVLRFVNNDFQENKEPTIGAAFLTQKCNLPTRTIKFEIWDTAGQERFASLAPMYYRNAQAALVVYDLTKPTSLVKAKHWVVELQRQASPGMVIALVGNKLDLASESAAESEGADTGDDAEDARKVSTEEAKAYAEEESLLFFETSAKTGHNVTEVFTAIANSIPETSLKSARGPGAVGSGNRAGEEQRVTLGARDAGAKDGELRSAATAPSDILSAITAPTLFLPRIQGARSSASIYLVSAAPSISDAVDAVAVDCLHEGVVDMAIPISEAQAELISSLSPDDIPIKLRCAICSKLAINAFRLPCCEQAICESCQSDLPPSCPVCEHSPLSAEDCNPNKSLRTTIRVFLRTAEKKREASRPKQPAPPTPVAETPTTAESQPASGNDAPVTTNASGQELEDKEGVQTASVASVPQDTPASDQANISQGDETKTETGPLPSAADPSSHGDEDVVNGESQGVQNSDGQQLGQAGEDAGDENEDENGNETENEKENYGTDAMNSGYTSAMFSGPGDFNQMQMMMAMQNGMTPGSFGNFSMMGMPGMGMDPMAMQNMYMNGGFQGMGMNGMGGSYGGGFGQGSNMNDWGGSQSWNFDQNNYNQNGTGMGTGDFGSFNSGFQTGYNQGNYGHINDYRRGNFGRGRGRARGAFGSYGRGGYQYNGASNYQSHGHAQAQYMQQQQPHPHQQLQPQPQGAQAYAGQVQDATSTNGNAEEGSEQTANRDSGGQGAGSDIPSTGGAEGQNIETSSSGDAQGNANGTGAIQSVLPAQDVPINAPTGPKAMRQGLPNTSLHNLRARGYPVGNEAQSQINTGTSQPIPRPATVKAGPRSDISLDREQEMQTAHDANREPSKDHEIRDRSNLGSQPPPSRNRSPSRSQMGSVLQSRSGSKNRDRGRDMERSRSRSRTASRSRKSSHRRRRQRSESVKEGEDDEGPRRKKHHSSNYKKPFYGGDDDQPPESKQADPSRSRSTSPQSVKKSTHHRSSHRDKDRIRDSEPRRDRDKDKYRDDEKAKSSRSSHRSSYKDKDRDHDNSSSRRRDKDRDRKDRKERRRDRDRDRDRIHDRDRDRDRGSARDRDRGDKTHTSTSSRRATPSRDRDKPSHSESTDPHTLEREARNRERLLKEAQRMAGLASLAGSKRSRDELGDDAPTSRRDRRTGRRTDARNGVDEEERMRRLEAEREGGRWG</sequence>
<dbReference type="InterPro" id="IPR013083">
    <property type="entry name" value="Znf_RING/FYVE/PHD"/>
</dbReference>
<feature type="compositionally biased region" description="Polar residues" evidence="3">
    <location>
        <begin position="827"/>
        <end position="839"/>
    </location>
</feature>
<feature type="compositionally biased region" description="Polar residues" evidence="3">
    <location>
        <begin position="481"/>
        <end position="495"/>
    </location>
</feature>
<dbReference type="InterPro" id="IPR001806">
    <property type="entry name" value="Small_GTPase"/>
</dbReference>
<feature type="region of interest" description="Disordered" evidence="3">
    <location>
        <begin position="827"/>
        <end position="1208"/>
    </location>
</feature>
<feature type="compositionally biased region" description="Polar residues" evidence="3">
    <location>
        <begin position="990"/>
        <end position="999"/>
    </location>
</feature>
<comment type="caution">
    <text evidence="5">The sequence shown here is derived from an EMBL/GenBank/DDBJ whole genome shotgun (WGS) entry which is preliminary data.</text>
</comment>
<feature type="compositionally biased region" description="Polar residues" evidence="3">
    <location>
        <begin position="406"/>
        <end position="422"/>
    </location>
</feature>
<dbReference type="PROSITE" id="PS51421">
    <property type="entry name" value="RAS"/>
    <property type="match status" value="1"/>
</dbReference>
<evidence type="ECO:0000259" key="4">
    <source>
        <dbReference type="PROSITE" id="PS50089"/>
    </source>
</evidence>
<feature type="compositionally biased region" description="Basic residues" evidence="3">
    <location>
        <begin position="925"/>
        <end position="943"/>
    </location>
</feature>
<feature type="domain" description="RING-type" evidence="4">
    <location>
        <begin position="317"/>
        <end position="353"/>
    </location>
</feature>
<dbReference type="Pfam" id="PF00071">
    <property type="entry name" value="Ras"/>
    <property type="match status" value="1"/>
</dbReference>
<evidence type="ECO:0000256" key="3">
    <source>
        <dbReference type="SAM" id="MobiDB-lite"/>
    </source>
</evidence>
<proteinExistence type="predicted"/>
<evidence type="ECO:0000256" key="1">
    <source>
        <dbReference type="ARBA" id="ARBA00022741"/>
    </source>
</evidence>
<keyword evidence="1" id="KW-0547">Nucleotide-binding</keyword>
<dbReference type="PROSITE" id="PS51420">
    <property type="entry name" value="RHO"/>
    <property type="match status" value="1"/>
</dbReference>
<name>A0ABQ7PJ80_9HYPO</name>
<dbReference type="SMART" id="SM00176">
    <property type="entry name" value="RAN"/>
    <property type="match status" value="1"/>
</dbReference>
<dbReference type="CDD" id="cd01860">
    <property type="entry name" value="Rab5_related"/>
    <property type="match status" value="1"/>
</dbReference>